<dbReference type="Proteomes" id="UP000218775">
    <property type="component" value="Unassembled WGS sequence"/>
</dbReference>
<organism evidence="2 3">
    <name type="scientific">Aerophobetes bacterium</name>
    <dbReference type="NCBI Taxonomy" id="2030807"/>
    <lineage>
        <taxon>Bacteria</taxon>
        <taxon>Candidatus Aerophobota</taxon>
    </lineage>
</organism>
<proteinExistence type="predicted"/>
<comment type="caution">
    <text evidence="2">The sequence shown here is derived from an EMBL/GenBank/DDBJ whole genome shotgun (WGS) entry which is preliminary data.</text>
</comment>
<accession>A0A2A4X1I9</accession>
<gene>
    <name evidence="2" type="ORF">COB21_04330</name>
</gene>
<keyword evidence="1" id="KW-0732">Signal</keyword>
<dbReference type="EMBL" id="NVUK01000028">
    <property type="protein sequence ID" value="PCI76463.1"/>
    <property type="molecule type" value="Genomic_DNA"/>
</dbReference>
<protein>
    <submittedName>
        <fullName evidence="2">Uncharacterized protein</fullName>
    </submittedName>
</protein>
<name>A0A2A4X1I9_UNCAE</name>
<reference evidence="3" key="1">
    <citation type="submission" date="2017-08" db="EMBL/GenBank/DDBJ databases">
        <title>A dynamic microbial community with high functional redundancy inhabits the cold, oxic subseafloor aquifer.</title>
        <authorList>
            <person name="Tully B.J."/>
            <person name="Wheat C.G."/>
            <person name="Glazer B.T."/>
            <person name="Huber J.A."/>
        </authorList>
    </citation>
    <scope>NUCLEOTIDE SEQUENCE [LARGE SCALE GENOMIC DNA]</scope>
</reference>
<evidence type="ECO:0000313" key="2">
    <source>
        <dbReference type="EMBL" id="PCI76463.1"/>
    </source>
</evidence>
<evidence type="ECO:0000256" key="1">
    <source>
        <dbReference type="SAM" id="SignalP"/>
    </source>
</evidence>
<feature type="signal peptide" evidence="1">
    <location>
        <begin position="1"/>
        <end position="24"/>
    </location>
</feature>
<feature type="chain" id="PRO_5013354404" evidence="1">
    <location>
        <begin position="25"/>
        <end position="193"/>
    </location>
</feature>
<dbReference type="AlphaFoldDB" id="A0A2A4X1I9"/>
<sequence length="193" mass="20748">MIFLKKKVINMASVTQHLFSAALAAYSAAPVVQKELQQPTTADAATMQSIVNRVLHAAKNDINAIPALLYAAVAPCSGQSKVAACVKGLACFMKGFLREENHWAVANQFHEAAGEAFDPQMRQLLQTVFDRQFNLEVTLLAGSIEPRVGVLMLMGGLAAGQLEIPIEIPTPVQNVVGRVRAAFNAFVSFQPAT</sequence>
<evidence type="ECO:0000313" key="3">
    <source>
        <dbReference type="Proteomes" id="UP000218775"/>
    </source>
</evidence>